<dbReference type="AlphaFoldDB" id="A0A074VS20"/>
<dbReference type="Proteomes" id="UP000030672">
    <property type="component" value="Unassembled WGS sequence"/>
</dbReference>
<accession>A0A074VS20</accession>
<evidence type="ECO:0000313" key="3">
    <source>
        <dbReference type="Proteomes" id="UP000030672"/>
    </source>
</evidence>
<reference evidence="2 3" key="1">
    <citation type="journal article" date="2014" name="BMC Genomics">
        <title>Genome sequencing of four Aureobasidium pullulans varieties: biotechnological potential, stress tolerance, and description of new species.</title>
        <authorList>
            <person name="Gostin Ar C."/>
            <person name="Ohm R.A."/>
            <person name="Kogej T."/>
            <person name="Sonjak S."/>
            <person name="Turk M."/>
            <person name="Zajc J."/>
            <person name="Zalar P."/>
            <person name="Grube M."/>
            <person name="Sun H."/>
            <person name="Han J."/>
            <person name="Sharma A."/>
            <person name="Chiniquy J."/>
            <person name="Ngan C.Y."/>
            <person name="Lipzen A."/>
            <person name="Barry K."/>
            <person name="Grigoriev I.V."/>
            <person name="Gunde-Cimerman N."/>
        </authorList>
    </citation>
    <scope>NUCLEOTIDE SEQUENCE [LARGE SCALE GENOMIC DNA]</scope>
    <source>
        <strain evidence="2 3">CBS 110374</strain>
    </source>
</reference>
<dbReference type="RefSeq" id="XP_040880251.1">
    <property type="nucleotide sequence ID" value="XM_041021506.1"/>
</dbReference>
<gene>
    <name evidence="2" type="ORF">M437DRAFT_47690</name>
</gene>
<proteinExistence type="predicted"/>
<evidence type="ECO:0000256" key="1">
    <source>
        <dbReference type="SAM" id="MobiDB-lite"/>
    </source>
</evidence>
<feature type="compositionally biased region" description="Basic residues" evidence="1">
    <location>
        <begin position="162"/>
        <end position="177"/>
    </location>
</feature>
<evidence type="ECO:0000313" key="2">
    <source>
        <dbReference type="EMBL" id="KEQ63228.1"/>
    </source>
</evidence>
<dbReference type="GeneID" id="63914879"/>
<organism evidence="2 3">
    <name type="scientific">Aureobasidium melanogenum (strain CBS 110374)</name>
    <name type="common">Aureobasidium pullulans var. melanogenum</name>
    <dbReference type="NCBI Taxonomy" id="1043003"/>
    <lineage>
        <taxon>Eukaryota</taxon>
        <taxon>Fungi</taxon>
        <taxon>Dikarya</taxon>
        <taxon>Ascomycota</taxon>
        <taxon>Pezizomycotina</taxon>
        <taxon>Dothideomycetes</taxon>
        <taxon>Dothideomycetidae</taxon>
        <taxon>Dothideales</taxon>
        <taxon>Saccotheciaceae</taxon>
        <taxon>Aureobasidium</taxon>
    </lineage>
</organism>
<dbReference type="EMBL" id="KL584832">
    <property type="protein sequence ID" value="KEQ63228.1"/>
    <property type="molecule type" value="Genomic_DNA"/>
</dbReference>
<feature type="compositionally biased region" description="Polar residues" evidence="1">
    <location>
        <begin position="134"/>
        <end position="146"/>
    </location>
</feature>
<keyword evidence="3" id="KW-1185">Reference proteome</keyword>
<dbReference type="HOGENOM" id="CLU_1089829_0_0_1"/>
<feature type="region of interest" description="Disordered" evidence="1">
    <location>
        <begin position="127"/>
        <end position="212"/>
    </location>
</feature>
<feature type="non-terminal residue" evidence="2">
    <location>
        <position position="1"/>
    </location>
</feature>
<sequence>LLFAYFCCFRVYRKRIHSAPLLHRPVLVKPSVRYQNPSVKASTDKRKATNVLNNLTIIETTTEFDILNVPQRECQVDEAGCADTEDDPSFYGDQKRRRQSDFRGRVHQVASRLLARALATDDGLTVLRRRRHSTPTPIEDQTSNLVQEAEREQNDGQSRNSRPSRRKSLLSRARSLRGAKSMSDLKTIARSRELKGQRGSSPSEEQDQAGGRIECAVVRMRSINSARSAPLYFSRAST</sequence>
<protein>
    <submittedName>
        <fullName evidence="2">Uncharacterized protein</fullName>
    </submittedName>
</protein>
<name>A0A074VS20_AURM1</name>